<sequence>MAPHADRATSGSFEFLLRVGNKLSECDKCFGCCGRDCCGCVRVVRLVAIVGVCLDDVNCWY</sequence>
<keyword evidence="2" id="KW-1185">Reference proteome</keyword>
<comment type="caution">
    <text evidence="1">The sequence shown here is derived from an EMBL/GenBank/DDBJ whole genome shotgun (WGS) entry which is preliminary data.</text>
</comment>
<evidence type="ECO:0000313" key="1">
    <source>
        <dbReference type="EMBL" id="KAL3660635.1"/>
    </source>
</evidence>
<dbReference type="Proteomes" id="UP001632037">
    <property type="component" value="Unassembled WGS sequence"/>
</dbReference>
<proteinExistence type="predicted"/>
<evidence type="ECO:0000313" key="2">
    <source>
        <dbReference type="Proteomes" id="UP001632037"/>
    </source>
</evidence>
<accession>A0ABD3F3N8</accession>
<organism evidence="1 2">
    <name type="scientific">Phytophthora oleae</name>
    <dbReference type="NCBI Taxonomy" id="2107226"/>
    <lineage>
        <taxon>Eukaryota</taxon>
        <taxon>Sar</taxon>
        <taxon>Stramenopiles</taxon>
        <taxon>Oomycota</taxon>
        <taxon>Peronosporomycetes</taxon>
        <taxon>Peronosporales</taxon>
        <taxon>Peronosporaceae</taxon>
        <taxon>Phytophthora</taxon>
    </lineage>
</organism>
<reference evidence="1 2" key="1">
    <citation type="submission" date="2024-09" db="EMBL/GenBank/DDBJ databases">
        <title>Genome sequencing and assembly of Phytophthora oleae, isolate VK10A, causative agent of rot of olive drupes.</title>
        <authorList>
            <person name="Conti Taguali S."/>
            <person name="Riolo M."/>
            <person name="La Spada F."/>
            <person name="Cacciola S.O."/>
            <person name="Dionisio G."/>
        </authorList>
    </citation>
    <scope>NUCLEOTIDE SEQUENCE [LARGE SCALE GENOMIC DNA]</scope>
    <source>
        <strain evidence="1 2">VK10A</strain>
    </source>
</reference>
<name>A0ABD3F3N8_9STRA</name>
<protein>
    <submittedName>
        <fullName evidence="1">Uncharacterized protein</fullName>
    </submittedName>
</protein>
<dbReference type="AlphaFoldDB" id="A0ABD3F3N8"/>
<gene>
    <name evidence="1" type="ORF">V7S43_014390</name>
</gene>
<dbReference type="EMBL" id="JBIMZQ010000040">
    <property type="protein sequence ID" value="KAL3660635.1"/>
    <property type="molecule type" value="Genomic_DNA"/>
</dbReference>